<evidence type="ECO:0000313" key="7">
    <source>
        <dbReference type="Proteomes" id="UP001277761"/>
    </source>
</evidence>
<dbReference type="Gene3D" id="1.10.357.10">
    <property type="entry name" value="Tetracycline Repressor, domain 2"/>
    <property type="match status" value="1"/>
</dbReference>
<dbReference type="Proteomes" id="UP001277761">
    <property type="component" value="Unassembled WGS sequence"/>
</dbReference>
<dbReference type="InterPro" id="IPR050109">
    <property type="entry name" value="HTH-type_TetR-like_transc_reg"/>
</dbReference>
<dbReference type="Pfam" id="PF17754">
    <property type="entry name" value="TetR_C_14"/>
    <property type="match status" value="1"/>
</dbReference>
<evidence type="ECO:0000256" key="1">
    <source>
        <dbReference type="ARBA" id="ARBA00023015"/>
    </source>
</evidence>
<evidence type="ECO:0000256" key="4">
    <source>
        <dbReference type="PROSITE-ProRule" id="PRU00335"/>
    </source>
</evidence>
<dbReference type="InterPro" id="IPR001647">
    <property type="entry name" value="HTH_TetR"/>
</dbReference>
<dbReference type="InterPro" id="IPR023772">
    <property type="entry name" value="DNA-bd_HTH_TetR-type_CS"/>
</dbReference>
<organism evidence="6 7">
    <name type="scientific">Patulibacter brassicae</name>
    <dbReference type="NCBI Taxonomy" id="1705717"/>
    <lineage>
        <taxon>Bacteria</taxon>
        <taxon>Bacillati</taxon>
        <taxon>Actinomycetota</taxon>
        <taxon>Thermoleophilia</taxon>
        <taxon>Solirubrobacterales</taxon>
        <taxon>Patulibacteraceae</taxon>
        <taxon>Patulibacter</taxon>
    </lineage>
</organism>
<dbReference type="Gene3D" id="1.10.10.60">
    <property type="entry name" value="Homeodomain-like"/>
    <property type="match status" value="1"/>
</dbReference>
<proteinExistence type="predicted"/>
<dbReference type="PRINTS" id="PR00455">
    <property type="entry name" value="HTHTETR"/>
</dbReference>
<name>A0ABU4VIF9_9ACTN</name>
<dbReference type="RefSeq" id="WP_319953780.1">
    <property type="nucleotide sequence ID" value="NZ_JAXAVX010000003.1"/>
</dbReference>
<dbReference type="EMBL" id="JAXAVX010000003">
    <property type="protein sequence ID" value="MDX8151626.1"/>
    <property type="molecule type" value="Genomic_DNA"/>
</dbReference>
<protein>
    <submittedName>
        <fullName evidence="6">Helix-turn-helix domain-containing protein</fullName>
    </submittedName>
</protein>
<keyword evidence="7" id="KW-1185">Reference proteome</keyword>
<dbReference type="PROSITE" id="PS50977">
    <property type="entry name" value="HTH_TETR_2"/>
    <property type="match status" value="1"/>
</dbReference>
<keyword evidence="3" id="KW-0804">Transcription</keyword>
<reference evidence="6 7" key="1">
    <citation type="submission" date="2023-11" db="EMBL/GenBank/DDBJ databases">
        <authorList>
            <person name="Xu M."/>
            <person name="Jiang T."/>
        </authorList>
    </citation>
    <scope>NUCLEOTIDE SEQUENCE [LARGE SCALE GENOMIC DNA]</scope>
    <source>
        <strain evidence="6 7">SD</strain>
    </source>
</reference>
<evidence type="ECO:0000256" key="3">
    <source>
        <dbReference type="ARBA" id="ARBA00023163"/>
    </source>
</evidence>
<dbReference type="SUPFAM" id="SSF46689">
    <property type="entry name" value="Homeodomain-like"/>
    <property type="match status" value="1"/>
</dbReference>
<accession>A0ABU4VIF9</accession>
<comment type="caution">
    <text evidence="6">The sequence shown here is derived from an EMBL/GenBank/DDBJ whole genome shotgun (WGS) entry which is preliminary data.</text>
</comment>
<dbReference type="InterPro" id="IPR041347">
    <property type="entry name" value="MftR_C"/>
</dbReference>
<sequence length="209" mass="22970">MTEVPVGLRERKKQRRRATIAAAALELFDRQGFAATTIPQIAEAADVAPRTVSAYFPAKEDLLFPDAADERERLERRLRERAPGERAAEALRAWIVDELPAWRAQEAQALARRRVIAADPALQAVEQELISSMERVFAAAIADDLGLAGESLEARMAAAATLAVFDVLGADHKEAHECAPETMDWDAMLLQLDRALAFVDAGIQALRED</sequence>
<keyword evidence="1" id="KW-0805">Transcription regulation</keyword>
<keyword evidence="2 4" id="KW-0238">DNA-binding</keyword>
<dbReference type="InterPro" id="IPR009057">
    <property type="entry name" value="Homeodomain-like_sf"/>
</dbReference>
<dbReference type="PANTHER" id="PTHR30055:SF234">
    <property type="entry name" value="HTH-TYPE TRANSCRIPTIONAL REGULATOR BETI"/>
    <property type="match status" value="1"/>
</dbReference>
<evidence type="ECO:0000256" key="2">
    <source>
        <dbReference type="ARBA" id="ARBA00023125"/>
    </source>
</evidence>
<dbReference type="PROSITE" id="PS01081">
    <property type="entry name" value="HTH_TETR_1"/>
    <property type="match status" value="1"/>
</dbReference>
<feature type="DNA-binding region" description="H-T-H motif" evidence="4">
    <location>
        <begin position="37"/>
        <end position="56"/>
    </location>
</feature>
<evidence type="ECO:0000313" key="6">
    <source>
        <dbReference type="EMBL" id="MDX8151626.1"/>
    </source>
</evidence>
<dbReference type="Pfam" id="PF00440">
    <property type="entry name" value="TetR_N"/>
    <property type="match status" value="1"/>
</dbReference>
<dbReference type="PANTHER" id="PTHR30055">
    <property type="entry name" value="HTH-TYPE TRANSCRIPTIONAL REGULATOR RUTR"/>
    <property type="match status" value="1"/>
</dbReference>
<feature type="domain" description="HTH tetR-type" evidence="5">
    <location>
        <begin position="14"/>
        <end position="74"/>
    </location>
</feature>
<evidence type="ECO:0000259" key="5">
    <source>
        <dbReference type="PROSITE" id="PS50977"/>
    </source>
</evidence>
<gene>
    <name evidence="6" type="ORF">SK069_08490</name>
</gene>